<sequence>METPQFFPLGEGLELIQMEQQEDQLVLHVTATLPSALCPLCQQPATRLHSRYRRVVKDLPCAGQRVRLILYVRKFFCDAADCVRKMFAERLLHLVAPWAQMTTRLNEALQTIGLATCGKLGARLAAHLGITTSWMTIVRRIMALPTPQAEHVECLGLDDFAFRRGRTFGTIVVNLDAHQIIDILPDRRAETAATWMAAHPEITHVSRDRGAEYASAASTGAPQAIQVADRFHVCENLSDAVQRLFARVLSEMKAASRQAEGKIPVQEEVPVAVQEWRPDPGKQVARTIAIRRAERDARYQQARRLREQGLAIKEIAYQLGVSERTVRHWFERGVAPDTRPRRKRQSDFDPYTPYVLKRWQGGERNGTRLWEEIMAQGYPGSQRMVYRFLKTLKATEVNTPGGTSQVLHYTSTAAVCLFMQHPDNLDEDERVDLAALRQVHPDLEMAYHLTQDFLQMLRKREGERLDTWLTQVQESQLSELHSFAHGVEQDKAAVQAGLTLPINNGQVEGHVTRVKLVKRMMYGKAGFALLRQRVLHRI</sequence>
<dbReference type="InterPro" id="IPR017894">
    <property type="entry name" value="HTH_IS21_transposase_type"/>
</dbReference>
<reference evidence="2 3" key="1">
    <citation type="journal article" date="2021" name="Int. J. Syst. Evol. Microbiol.">
        <title>Reticulibacter mediterranei gen. nov., sp. nov., within the new family Reticulibacteraceae fam. nov., and Ktedonospora formicarum gen. nov., sp. nov., Ktedonobacter robiniae sp. nov., Dictyobacter formicarum sp. nov. and Dictyobacter arantiisoli sp. nov., belonging to the class Ktedonobacteria.</title>
        <authorList>
            <person name="Yabe S."/>
            <person name="Zheng Y."/>
            <person name="Wang C.M."/>
            <person name="Sakai Y."/>
            <person name="Abe K."/>
            <person name="Yokota A."/>
            <person name="Donadio S."/>
            <person name="Cavaletti L."/>
            <person name="Monciardini P."/>
        </authorList>
    </citation>
    <scope>NUCLEOTIDE SEQUENCE [LARGE SCALE GENOMIC DNA]</scope>
    <source>
        <strain evidence="2 3">SOSP1-30</strain>
    </source>
</reference>
<dbReference type="PANTHER" id="PTHR33498:SF1">
    <property type="entry name" value="TRANSPOSASE FOR INSERTION SEQUENCE ELEMENT IS1557"/>
    <property type="match status" value="1"/>
</dbReference>
<proteinExistence type="predicted"/>
<organism evidence="2 3">
    <name type="scientific">Ktedonobacter robiniae</name>
    <dbReference type="NCBI Taxonomy" id="2778365"/>
    <lineage>
        <taxon>Bacteria</taxon>
        <taxon>Bacillati</taxon>
        <taxon>Chloroflexota</taxon>
        <taxon>Ktedonobacteria</taxon>
        <taxon>Ktedonobacterales</taxon>
        <taxon>Ktedonobacteraceae</taxon>
        <taxon>Ktedonobacter</taxon>
    </lineage>
</organism>
<feature type="domain" description="HTH IS21-type" evidence="1">
    <location>
        <begin position="297"/>
        <end position="359"/>
    </location>
</feature>
<evidence type="ECO:0000313" key="2">
    <source>
        <dbReference type="EMBL" id="GHO58287.1"/>
    </source>
</evidence>
<evidence type="ECO:0000313" key="3">
    <source>
        <dbReference type="Proteomes" id="UP000654345"/>
    </source>
</evidence>
<protein>
    <submittedName>
        <fullName evidence="2">Transposase</fullName>
    </submittedName>
</protein>
<dbReference type="InterPro" id="IPR029261">
    <property type="entry name" value="Transposase_Znf"/>
</dbReference>
<dbReference type="NCBIfam" id="NF033550">
    <property type="entry name" value="transpos_ISL3"/>
    <property type="match status" value="1"/>
</dbReference>
<dbReference type="Pfam" id="PF14690">
    <property type="entry name" value="Zn_ribbon_ISL3"/>
    <property type="match status" value="1"/>
</dbReference>
<dbReference type="RefSeq" id="WP_201374613.1">
    <property type="nucleotide sequence ID" value="NZ_BNJG01000003.1"/>
</dbReference>
<accession>A0ABQ3V134</accession>
<dbReference type="Proteomes" id="UP000654345">
    <property type="component" value="Unassembled WGS sequence"/>
</dbReference>
<dbReference type="InterPro" id="IPR047951">
    <property type="entry name" value="Transpos_ISL3"/>
</dbReference>
<name>A0ABQ3V134_9CHLR</name>
<dbReference type="Pfam" id="PF13384">
    <property type="entry name" value="HTH_23"/>
    <property type="match status" value="1"/>
</dbReference>
<dbReference type="PROSITE" id="PS50531">
    <property type="entry name" value="HTH_IS21"/>
    <property type="match status" value="1"/>
</dbReference>
<dbReference type="EMBL" id="BNJG01000003">
    <property type="protein sequence ID" value="GHO58287.1"/>
    <property type="molecule type" value="Genomic_DNA"/>
</dbReference>
<gene>
    <name evidence="2" type="ORF">KSB_67620</name>
</gene>
<dbReference type="InterPro" id="IPR002560">
    <property type="entry name" value="Transposase_DDE"/>
</dbReference>
<dbReference type="PANTHER" id="PTHR33498">
    <property type="entry name" value="TRANSPOSASE FOR INSERTION SEQUENCE ELEMENT IS1557"/>
    <property type="match status" value="1"/>
</dbReference>
<dbReference type="Gene3D" id="1.10.10.60">
    <property type="entry name" value="Homeodomain-like"/>
    <property type="match status" value="1"/>
</dbReference>
<keyword evidence="3" id="KW-1185">Reference proteome</keyword>
<evidence type="ECO:0000259" key="1">
    <source>
        <dbReference type="PROSITE" id="PS50531"/>
    </source>
</evidence>
<dbReference type="Pfam" id="PF01610">
    <property type="entry name" value="DDE_Tnp_ISL3"/>
    <property type="match status" value="2"/>
</dbReference>
<comment type="caution">
    <text evidence="2">The sequence shown here is derived from an EMBL/GenBank/DDBJ whole genome shotgun (WGS) entry which is preliminary data.</text>
</comment>